<proteinExistence type="predicted"/>
<dbReference type="RefSeq" id="WP_075064827.1">
    <property type="nucleotide sequence ID" value="NZ_LKAJ02000001.1"/>
</dbReference>
<reference evidence="4" key="3">
    <citation type="submission" date="2021-06" db="EMBL/GenBank/DDBJ databases">
        <title>Genomic Description and Analysis of Intracellular Bacteria, Candidatus Berkiella cookevillensis and Candidatus Berkiella aquae.</title>
        <authorList>
            <person name="Kidane D.T."/>
            <person name="Mehari Y.T."/>
            <person name="Rice F.C."/>
            <person name="Arivett B.A."/>
            <person name="Farone A.L."/>
            <person name="Berk S.G."/>
            <person name="Farone M.B."/>
        </authorList>
    </citation>
    <scope>NUCLEOTIDE SEQUENCE</scope>
    <source>
        <strain evidence="4">HT99</strain>
    </source>
</reference>
<evidence type="ECO:0000256" key="1">
    <source>
        <dbReference type="ARBA" id="ARBA00022527"/>
    </source>
</evidence>
<reference evidence="3" key="1">
    <citation type="submission" date="2015-09" db="EMBL/GenBank/DDBJ databases">
        <title>Draft Genome Sequences of Two Novel Amoeba-resistant Intranuclear Bacteria, Candidatus Berkiella cookevillensis and Candidatus Berkiella aquae.</title>
        <authorList>
            <person name="Mehari Y.T."/>
            <person name="Arivett B.A."/>
            <person name="Farone A.L."/>
            <person name="Gunderson J.H."/>
            <person name="Farone M.B."/>
        </authorList>
    </citation>
    <scope>NUCLEOTIDE SEQUENCE [LARGE SCALE GENOMIC DNA]</scope>
    <source>
        <strain evidence="3">HT99</strain>
    </source>
</reference>
<gene>
    <name evidence="3" type="primary">btrW</name>
    <name evidence="3" type="ORF">HT99x_00171</name>
    <name evidence="4" type="ORF">HT99x_011215</name>
</gene>
<keyword evidence="4" id="KW-0067">ATP-binding</keyword>
<evidence type="ECO:0000313" key="5">
    <source>
        <dbReference type="Proteomes" id="UP000051497"/>
    </source>
</evidence>
<keyword evidence="3" id="KW-0808">Transferase</keyword>
<dbReference type="InterPro" id="IPR036890">
    <property type="entry name" value="HATPase_C_sf"/>
</dbReference>
<dbReference type="Proteomes" id="UP000051497">
    <property type="component" value="Unassembled WGS sequence"/>
</dbReference>
<dbReference type="GO" id="GO:0005524">
    <property type="term" value="F:ATP binding"/>
    <property type="evidence" value="ECO:0007669"/>
    <property type="project" value="UniProtKB-KW"/>
</dbReference>
<evidence type="ECO:0000259" key="2">
    <source>
        <dbReference type="Pfam" id="PF13581"/>
    </source>
</evidence>
<dbReference type="EC" id="2.7.11.1" evidence="3"/>
<dbReference type="STRING" id="295108.HT99x_00171"/>
<dbReference type="GO" id="GO:0004674">
    <property type="term" value="F:protein serine/threonine kinase activity"/>
    <property type="evidence" value="ECO:0007669"/>
    <property type="project" value="UniProtKB-KW"/>
</dbReference>
<dbReference type="EMBL" id="LKAJ01000001">
    <property type="protein sequence ID" value="KRG22633.1"/>
    <property type="molecule type" value="Genomic_DNA"/>
</dbReference>
<dbReference type="Gene3D" id="3.30.565.10">
    <property type="entry name" value="Histidine kinase-like ATPase, C-terminal domain"/>
    <property type="match status" value="1"/>
</dbReference>
<comment type="caution">
    <text evidence="3">The sequence shown here is derived from an EMBL/GenBank/DDBJ whole genome shotgun (WGS) entry which is preliminary data.</text>
</comment>
<dbReference type="PANTHER" id="PTHR35526">
    <property type="entry name" value="ANTI-SIGMA-F FACTOR RSBW-RELATED"/>
    <property type="match status" value="1"/>
</dbReference>
<dbReference type="InterPro" id="IPR050267">
    <property type="entry name" value="Anti-sigma-factor_SerPK"/>
</dbReference>
<dbReference type="Pfam" id="PF13581">
    <property type="entry name" value="HATPase_c_2"/>
    <property type="match status" value="1"/>
</dbReference>
<evidence type="ECO:0000313" key="4">
    <source>
        <dbReference type="EMBL" id="MCS5712002.1"/>
    </source>
</evidence>
<keyword evidence="4" id="KW-0547">Nucleotide-binding</keyword>
<feature type="domain" description="Histidine kinase/HSP90-like ATPase" evidence="2">
    <location>
        <begin position="12"/>
        <end position="136"/>
    </location>
</feature>
<keyword evidence="5" id="KW-1185">Reference proteome</keyword>
<keyword evidence="3" id="KW-0418">Kinase</keyword>
<dbReference type="EMBL" id="LKAJ02000001">
    <property type="protein sequence ID" value="MCS5712002.1"/>
    <property type="molecule type" value="Genomic_DNA"/>
</dbReference>
<accession>A0A0Q9YRV3</accession>
<dbReference type="CDD" id="cd16936">
    <property type="entry name" value="HATPase_RsbW-like"/>
    <property type="match status" value="1"/>
</dbReference>
<protein>
    <submittedName>
        <fullName evidence="4">ATP-binding protein</fullName>
    </submittedName>
    <submittedName>
        <fullName evidence="3">Serine/threonine-protein kinase BtrW</fullName>
        <ecNumber evidence="3">2.7.11.1</ecNumber>
    </submittedName>
</protein>
<evidence type="ECO:0000313" key="3">
    <source>
        <dbReference type="EMBL" id="KRG22633.1"/>
    </source>
</evidence>
<organism evidence="3">
    <name type="scientific">Candidatus Berkiella aquae</name>
    <dbReference type="NCBI Taxonomy" id="295108"/>
    <lineage>
        <taxon>Bacteria</taxon>
        <taxon>Pseudomonadati</taxon>
        <taxon>Pseudomonadota</taxon>
        <taxon>Gammaproteobacteria</taxon>
        <taxon>Candidatus Berkiellales</taxon>
        <taxon>Candidatus Berkiellaceae</taxon>
        <taxon>Candidatus Berkiella</taxon>
    </lineage>
</organism>
<name>A0A0Q9YRV3_9GAMM</name>
<keyword evidence="1" id="KW-0723">Serine/threonine-protein kinase</keyword>
<sequence length="143" mass="16244">MTSSQHLTLHFANSAEEAPRIARRIEYYLHDKKISDSIINKILLCVDELITNIIAHAYTDKQEHAVLLDCKVVDNVIELELRDDGVPFDPTTQTRPDVKLSLENRDIGGLGIHLVMTLMDKVEYQREGDFNVLKARISTNSRG</sequence>
<dbReference type="SUPFAM" id="SSF55874">
    <property type="entry name" value="ATPase domain of HSP90 chaperone/DNA topoisomerase II/histidine kinase"/>
    <property type="match status" value="1"/>
</dbReference>
<dbReference type="OrthoDB" id="9792240at2"/>
<dbReference type="PANTHER" id="PTHR35526:SF6">
    <property type="entry name" value="SLR1861 PROTEIN"/>
    <property type="match status" value="1"/>
</dbReference>
<dbReference type="InterPro" id="IPR003594">
    <property type="entry name" value="HATPase_dom"/>
</dbReference>
<dbReference type="AlphaFoldDB" id="A0A0Q9YRV3"/>
<reference evidence="4" key="2">
    <citation type="journal article" date="2016" name="Genome Announc.">
        <title>Draft Genome Sequences of Two Novel Amoeba-Resistant Intranuclear Bacteria, 'Candidatus Berkiella cookevillensis' and 'Candidatus Berkiella aquae'.</title>
        <authorList>
            <person name="Mehari Y.T."/>
            <person name="Arivett B.A."/>
            <person name="Farone A.L."/>
            <person name="Gunderson J.H."/>
            <person name="Farone M.B."/>
        </authorList>
    </citation>
    <scope>NUCLEOTIDE SEQUENCE</scope>
    <source>
        <strain evidence="4">HT99</strain>
    </source>
</reference>